<dbReference type="EMBL" id="CP045809">
    <property type="protein sequence ID" value="QHN33733.1"/>
    <property type="molecule type" value="Genomic_DNA"/>
</dbReference>
<feature type="transmembrane region" description="Helical" evidence="8">
    <location>
        <begin position="101"/>
        <end position="121"/>
    </location>
</feature>
<dbReference type="Pfam" id="PF07690">
    <property type="entry name" value="MFS_1"/>
    <property type="match status" value="1"/>
</dbReference>
<evidence type="ECO:0000256" key="4">
    <source>
        <dbReference type="ARBA" id="ARBA00022692"/>
    </source>
</evidence>
<dbReference type="SUPFAM" id="SSF103473">
    <property type="entry name" value="MFS general substrate transporter"/>
    <property type="match status" value="1"/>
</dbReference>
<protein>
    <submittedName>
        <fullName evidence="9">MFS transporter</fullName>
    </submittedName>
</protein>
<evidence type="ECO:0000256" key="7">
    <source>
        <dbReference type="SAM" id="MobiDB-lite"/>
    </source>
</evidence>
<feature type="transmembrane region" description="Helical" evidence="8">
    <location>
        <begin position="21"/>
        <end position="39"/>
    </location>
</feature>
<dbReference type="Gene3D" id="1.20.1250.20">
    <property type="entry name" value="MFS general substrate transporter like domains"/>
    <property type="match status" value="1"/>
</dbReference>
<accession>A0ABX6IEI7</accession>
<reference evidence="9" key="1">
    <citation type="journal article" date="2021" name="Nat. Microbiol.">
        <title>Cocultivation of an ultrasmall environmental parasitic bacterium with lytic ability against bacteria associated with wastewater foams.</title>
        <authorList>
            <person name="Batinovic S."/>
            <person name="Rose J.J.A."/>
            <person name="Ratcliffe J."/>
            <person name="Seviour R.J."/>
            <person name="Petrovski S."/>
        </authorList>
    </citation>
    <scope>NUCLEOTIDE SEQUENCE</scope>
    <source>
        <strain evidence="9">CON9</strain>
    </source>
</reference>
<feature type="transmembrane region" description="Helical" evidence="8">
    <location>
        <begin position="167"/>
        <end position="185"/>
    </location>
</feature>
<evidence type="ECO:0000256" key="6">
    <source>
        <dbReference type="ARBA" id="ARBA00023136"/>
    </source>
</evidence>
<feature type="transmembrane region" description="Helical" evidence="8">
    <location>
        <begin position="286"/>
        <end position="304"/>
    </location>
</feature>
<dbReference type="PANTHER" id="PTHR23513">
    <property type="entry name" value="INTEGRAL MEMBRANE EFFLUX PROTEIN-RELATED"/>
    <property type="match status" value="1"/>
</dbReference>
<feature type="transmembrane region" description="Helical" evidence="8">
    <location>
        <begin position="380"/>
        <end position="399"/>
    </location>
</feature>
<feature type="transmembrane region" description="Helical" evidence="8">
    <location>
        <begin position="223"/>
        <end position="244"/>
    </location>
</feature>
<feature type="region of interest" description="Disordered" evidence="7">
    <location>
        <begin position="402"/>
        <end position="423"/>
    </location>
</feature>
<dbReference type="Proteomes" id="UP001059836">
    <property type="component" value="Chromosome"/>
</dbReference>
<keyword evidence="4 8" id="KW-0812">Transmembrane</keyword>
<keyword evidence="2" id="KW-0813">Transport</keyword>
<feature type="transmembrane region" description="Helical" evidence="8">
    <location>
        <begin position="310"/>
        <end position="329"/>
    </location>
</feature>
<gene>
    <name evidence="9" type="ORF">GII31_01240</name>
</gene>
<feature type="transmembrane region" description="Helical" evidence="8">
    <location>
        <begin position="250"/>
        <end position="274"/>
    </location>
</feature>
<organism evidence="9 10">
    <name type="scientific">Gordonia pseudamarae</name>
    <dbReference type="NCBI Taxonomy" id="2831662"/>
    <lineage>
        <taxon>Bacteria</taxon>
        <taxon>Bacillati</taxon>
        <taxon>Actinomycetota</taxon>
        <taxon>Actinomycetes</taxon>
        <taxon>Mycobacteriales</taxon>
        <taxon>Gordoniaceae</taxon>
        <taxon>Gordonia</taxon>
    </lineage>
</organism>
<evidence type="ECO:0000313" key="9">
    <source>
        <dbReference type="EMBL" id="QHN33733.1"/>
    </source>
</evidence>
<dbReference type="PANTHER" id="PTHR23513:SF9">
    <property type="entry name" value="ENTEROBACTIN EXPORTER ENTS"/>
    <property type="match status" value="1"/>
</dbReference>
<dbReference type="RefSeq" id="WP_213246060.1">
    <property type="nucleotide sequence ID" value="NZ_CP045806.1"/>
</dbReference>
<evidence type="ECO:0000256" key="2">
    <source>
        <dbReference type="ARBA" id="ARBA00022448"/>
    </source>
</evidence>
<feature type="transmembrane region" description="Helical" evidence="8">
    <location>
        <begin position="45"/>
        <end position="65"/>
    </location>
</feature>
<keyword evidence="6 8" id="KW-0472">Membrane</keyword>
<comment type="subcellular location">
    <subcellularLocation>
        <location evidence="1">Cell inner membrane</location>
        <topology evidence="1">Multi-pass membrane protein</topology>
    </subcellularLocation>
</comment>
<keyword evidence="3" id="KW-1003">Cell membrane</keyword>
<keyword evidence="5 8" id="KW-1133">Transmembrane helix</keyword>
<dbReference type="InterPro" id="IPR036259">
    <property type="entry name" value="MFS_trans_sf"/>
</dbReference>
<evidence type="ECO:0000256" key="3">
    <source>
        <dbReference type="ARBA" id="ARBA00022475"/>
    </source>
</evidence>
<feature type="transmembrane region" description="Helical" evidence="8">
    <location>
        <begin position="77"/>
        <end position="95"/>
    </location>
</feature>
<evidence type="ECO:0000256" key="1">
    <source>
        <dbReference type="ARBA" id="ARBA00004429"/>
    </source>
</evidence>
<keyword evidence="10" id="KW-1185">Reference proteome</keyword>
<proteinExistence type="predicted"/>
<sequence length="423" mass="43051">MVFLPNNPVFRRLYAAQVSSLLGSGLLTVALALLAARLADDNAGAVLGTALTIKMVAYVAMAPVMRAACERLPRTTVLVGADIVRLLMVALLPLVTDVWQIYVLVFALQTASATFTPVFTATIPAVLDDRDDYTGAVAASRIAYDLEALASPALAAALLFVVAPPGLFLIAATGFAASALLVGSVRGPLRGTAPPAAPDTPAPFHRRATSGLRIMLSQSTFRGLIAINLCCAAATAPVMVYSVVYVHTELGMGATALAALLAACGIGSLCTALALPIVSRRLSPRATALAGALAACGSLVLTTVTHLTGLGYPGLSVAWFVAGVGTSLMNTSAPRLIADHTDTRTADDVFTAQFSASHAAFLLTYPIAGATATLGAGGPAVLFAVAVVGLTAAALTWHAPAGRAPAPSAHRRAPAPARVNTPI</sequence>
<name>A0ABX6IEI7_9ACTN</name>
<feature type="transmembrane region" description="Helical" evidence="8">
    <location>
        <begin position="349"/>
        <end position="368"/>
    </location>
</feature>
<dbReference type="InterPro" id="IPR011701">
    <property type="entry name" value="MFS"/>
</dbReference>
<evidence type="ECO:0000256" key="5">
    <source>
        <dbReference type="ARBA" id="ARBA00022989"/>
    </source>
</evidence>
<evidence type="ECO:0000256" key="8">
    <source>
        <dbReference type="SAM" id="Phobius"/>
    </source>
</evidence>
<evidence type="ECO:0000313" key="10">
    <source>
        <dbReference type="Proteomes" id="UP001059836"/>
    </source>
</evidence>